<dbReference type="AlphaFoldDB" id="A0A8X6P2M0"/>
<accession>A0A8X6P2M0</accession>
<organism evidence="1 2">
    <name type="scientific">Nephila pilipes</name>
    <name type="common">Giant wood spider</name>
    <name type="synonym">Nephila maculata</name>
    <dbReference type="NCBI Taxonomy" id="299642"/>
    <lineage>
        <taxon>Eukaryota</taxon>
        <taxon>Metazoa</taxon>
        <taxon>Ecdysozoa</taxon>
        <taxon>Arthropoda</taxon>
        <taxon>Chelicerata</taxon>
        <taxon>Arachnida</taxon>
        <taxon>Araneae</taxon>
        <taxon>Araneomorphae</taxon>
        <taxon>Entelegynae</taxon>
        <taxon>Araneoidea</taxon>
        <taxon>Nephilidae</taxon>
        <taxon>Nephila</taxon>
    </lineage>
</organism>
<gene>
    <name evidence="1" type="ORF">NPIL_218001</name>
</gene>
<sequence length="131" mass="14536">MTDEKDPSPRTFNYKARDFILIKIINRGKNRRVSFALVAIGDLRGRGALVSMATLTEDNGGLGPPVVTSQWVVSPSCPLPRFIISASLRVISWTLPFCVALSVMIVFGEEKKEQFGLGLFDLRQTICTKFT</sequence>
<name>A0A8X6P2M0_NEPPI</name>
<comment type="caution">
    <text evidence="1">The sequence shown here is derived from an EMBL/GenBank/DDBJ whole genome shotgun (WGS) entry which is preliminary data.</text>
</comment>
<protein>
    <submittedName>
        <fullName evidence="1">Uncharacterized protein</fullName>
    </submittedName>
</protein>
<evidence type="ECO:0000313" key="2">
    <source>
        <dbReference type="Proteomes" id="UP000887013"/>
    </source>
</evidence>
<proteinExistence type="predicted"/>
<reference evidence="1" key="1">
    <citation type="submission" date="2020-08" db="EMBL/GenBank/DDBJ databases">
        <title>Multicomponent nature underlies the extraordinary mechanical properties of spider dragline silk.</title>
        <authorList>
            <person name="Kono N."/>
            <person name="Nakamura H."/>
            <person name="Mori M."/>
            <person name="Yoshida Y."/>
            <person name="Ohtoshi R."/>
            <person name="Malay A.D."/>
            <person name="Moran D.A.P."/>
            <person name="Tomita M."/>
            <person name="Numata K."/>
            <person name="Arakawa K."/>
        </authorList>
    </citation>
    <scope>NUCLEOTIDE SEQUENCE</scope>
</reference>
<dbReference type="Proteomes" id="UP000887013">
    <property type="component" value="Unassembled WGS sequence"/>
</dbReference>
<evidence type="ECO:0000313" key="1">
    <source>
        <dbReference type="EMBL" id="GFT48012.1"/>
    </source>
</evidence>
<dbReference type="EMBL" id="BMAW01016227">
    <property type="protein sequence ID" value="GFT48012.1"/>
    <property type="molecule type" value="Genomic_DNA"/>
</dbReference>
<keyword evidence="2" id="KW-1185">Reference proteome</keyword>